<dbReference type="EMBL" id="VCEI01000021">
    <property type="protein sequence ID" value="TLU94980.1"/>
    <property type="molecule type" value="Genomic_DNA"/>
</dbReference>
<accession>A0A5R9KFP9</accession>
<dbReference type="AlphaFoldDB" id="A0A5R9KFP9"/>
<evidence type="ECO:0000313" key="1">
    <source>
        <dbReference type="EMBL" id="TLU94980.1"/>
    </source>
</evidence>
<dbReference type="RefSeq" id="WP_138281606.1">
    <property type="nucleotide sequence ID" value="NZ_BMGE01000002.1"/>
</dbReference>
<organism evidence="1 2">
    <name type="scientific">Dyadobacter sediminis</name>
    <dbReference type="NCBI Taxonomy" id="1493691"/>
    <lineage>
        <taxon>Bacteria</taxon>
        <taxon>Pseudomonadati</taxon>
        <taxon>Bacteroidota</taxon>
        <taxon>Cytophagia</taxon>
        <taxon>Cytophagales</taxon>
        <taxon>Spirosomataceae</taxon>
        <taxon>Dyadobacter</taxon>
    </lineage>
</organism>
<proteinExistence type="predicted"/>
<dbReference type="Proteomes" id="UP000309788">
    <property type="component" value="Unassembled WGS sequence"/>
</dbReference>
<dbReference type="OrthoDB" id="962918at2"/>
<comment type="caution">
    <text evidence="1">The sequence shown here is derived from an EMBL/GenBank/DDBJ whole genome shotgun (WGS) entry which is preliminary data.</text>
</comment>
<reference evidence="1 2" key="1">
    <citation type="submission" date="2019-05" db="EMBL/GenBank/DDBJ databases">
        <authorList>
            <person name="Qu J.-H."/>
        </authorList>
    </citation>
    <scope>NUCLEOTIDE SEQUENCE [LARGE SCALE GENOMIC DNA]</scope>
    <source>
        <strain evidence="1 2">Z12</strain>
    </source>
</reference>
<sequence length="80" mass="8882">METTVYEDRAREILGEIKQLIDVKGLDLSIALEETGFRKELAAEVFEQGQLPSLTEFLGLCQIAGIPFQMPAVETPNTPM</sequence>
<name>A0A5R9KFP9_9BACT</name>
<protein>
    <submittedName>
        <fullName evidence="1">Transcriptional regulator</fullName>
    </submittedName>
</protein>
<gene>
    <name evidence="1" type="ORF">FEM55_12285</name>
</gene>
<keyword evidence="2" id="KW-1185">Reference proteome</keyword>
<evidence type="ECO:0000313" key="2">
    <source>
        <dbReference type="Proteomes" id="UP000309788"/>
    </source>
</evidence>